<dbReference type="InterPro" id="IPR055170">
    <property type="entry name" value="GFO_IDH_MocA-like_dom"/>
</dbReference>
<gene>
    <name evidence="3" type="ORF">GWO12_09225</name>
</gene>
<dbReference type="AlphaFoldDB" id="A0AAE4ZCL2"/>
<proteinExistence type="predicted"/>
<dbReference type="Pfam" id="PF22725">
    <property type="entry name" value="GFO_IDH_MocA_C3"/>
    <property type="match status" value="1"/>
</dbReference>
<dbReference type="EMBL" id="JAACAK010000067">
    <property type="protein sequence ID" value="NIR75280.1"/>
    <property type="molecule type" value="Genomic_DNA"/>
</dbReference>
<organism evidence="3 4">
    <name type="scientific">Candidatus Kutchimonas denitrificans</name>
    <dbReference type="NCBI Taxonomy" id="3056748"/>
    <lineage>
        <taxon>Bacteria</taxon>
        <taxon>Pseudomonadati</taxon>
        <taxon>Gemmatimonadota</taxon>
        <taxon>Gemmatimonadia</taxon>
        <taxon>Candidatus Palauibacterales</taxon>
        <taxon>Candidatus Palauibacteraceae</taxon>
        <taxon>Candidatus Kutchimonas</taxon>
    </lineage>
</organism>
<dbReference type="InterPro" id="IPR000683">
    <property type="entry name" value="Gfo/Idh/MocA-like_OxRdtase_N"/>
</dbReference>
<evidence type="ECO:0000313" key="4">
    <source>
        <dbReference type="Proteomes" id="UP000702544"/>
    </source>
</evidence>
<evidence type="ECO:0000259" key="1">
    <source>
        <dbReference type="Pfam" id="PF01408"/>
    </source>
</evidence>
<dbReference type="PANTHER" id="PTHR43377">
    <property type="entry name" value="BILIVERDIN REDUCTASE A"/>
    <property type="match status" value="1"/>
</dbReference>
<name>A0AAE4ZCL2_9BACT</name>
<feature type="domain" description="Gfo/Idh/MocA-like oxidoreductase N-terminal" evidence="1">
    <location>
        <begin position="5"/>
        <end position="120"/>
    </location>
</feature>
<dbReference type="GO" id="GO:0000166">
    <property type="term" value="F:nucleotide binding"/>
    <property type="evidence" value="ECO:0007669"/>
    <property type="project" value="InterPro"/>
</dbReference>
<sequence length="329" mass="35442">MDPVAVGVLGVGSLGFHHARLLREIPEARLVGIYDIDDERAASVAEALDVPAYESRDKLFADVDALTIAVPTSKHFEVARSALEHECHLLIEKPITSTTDEADDLIRLANEKGQLIQVGHIERFNGAVRACEPYLDNPLFVESHRLAPFVPRGTDVPVVLDLMIHDIDLILSLVGRPVADARAAGVSVISGSVDIANARLEFDGGAVANITASRVSIGRQRKIRFFQPSGYVSLDLGNGTGEYYRRKPGSGAAEHVTQLGDLVEHISLRSDGKEPLRLELQAFVQAAAGEAAVPVTAEEGRAALAVALDIVDRIARHTKHVLDTNQARA</sequence>
<dbReference type="Gene3D" id="3.40.50.720">
    <property type="entry name" value="NAD(P)-binding Rossmann-like Domain"/>
    <property type="match status" value="1"/>
</dbReference>
<dbReference type="SUPFAM" id="SSF51735">
    <property type="entry name" value="NAD(P)-binding Rossmann-fold domains"/>
    <property type="match status" value="1"/>
</dbReference>
<accession>A0AAE4ZCL2</accession>
<reference evidence="3 4" key="1">
    <citation type="submission" date="2020-01" db="EMBL/GenBank/DDBJ databases">
        <title>Genomes assembled from Gulf of Kutch pelagic sediment metagenomes.</title>
        <authorList>
            <person name="Chandrashekar M."/>
            <person name="Mahajan M.S."/>
            <person name="Dave K.J."/>
            <person name="Vatsa P."/>
            <person name="Nathani N.M."/>
        </authorList>
    </citation>
    <scope>NUCLEOTIDE SEQUENCE [LARGE SCALE GENOMIC DNA]</scope>
    <source>
        <strain evidence="3">KS3-K002</strain>
    </source>
</reference>
<dbReference type="SUPFAM" id="SSF55347">
    <property type="entry name" value="Glyceraldehyde-3-phosphate dehydrogenase-like, C-terminal domain"/>
    <property type="match status" value="1"/>
</dbReference>
<evidence type="ECO:0000259" key="2">
    <source>
        <dbReference type="Pfam" id="PF22725"/>
    </source>
</evidence>
<dbReference type="PANTHER" id="PTHR43377:SF1">
    <property type="entry name" value="BILIVERDIN REDUCTASE A"/>
    <property type="match status" value="1"/>
</dbReference>
<dbReference type="Pfam" id="PF01408">
    <property type="entry name" value="GFO_IDH_MocA"/>
    <property type="match status" value="1"/>
</dbReference>
<dbReference type="Gene3D" id="3.30.360.10">
    <property type="entry name" value="Dihydrodipicolinate Reductase, domain 2"/>
    <property type="match status" value="1"/>
</dbReference>
<dbReference type="Proteomes" id="UP000702544">
    <property type="component" value="Unassembled WGS sequence"/>
</dbReference>
<comment type="caution">
    <text evidence="3">The sequence shown here is derived from an EMBL/GenBank/DDBJ whole genome shotgun (WGS) entry which is preliminary data.</text>
</comment>
<protein>
    <submittedName>
        <fullName evidence="3">Gfo/Idh/MocA family oxidoreductase</fullName>
    </submittedName>
</protein>
<dbReference type="InterPro" id="IPR036291">
    <property type="entry name" value="NAD(P)-bd_dom_sf"/>
</dbReference>
<evidence type="ECO:0000313" key="3">
    <source>
        <dbReference type="EMBL" id="NIR75280.1"/>
    </source>
</evidence>
<feature type="domain" description="GFO/IDH/MocA-like oxidoreductase" evidence="2">
    <location>
        <begin position="158"/>
        <end position="225"/>
    </location>
</feature>
<dbReference type="InterPro" id="IPR051450">
    <property type="entry name" value="Gfo/Idh/MocA_Oxidoreductases"/>
</dbReference>